<dbReference type="InterPro" id="IPR002401">
    <property type="entry name" value="Cyt_P450_E_grp-I"/>
</dbReference>
<dbReference type="PROSITE" id="PS00086">
    <property type="entry name" value="CYTOCHROME_P450"/>
    <property type="match status" value="1"/>
</dbReference>
<dbReference type="SUPFAM" id="SSF48264">
    <property type="entry name" value="Cytochrome P450"/>
    <property type="match status" value="1"/>
</dbReference>
<evidence type="ECO:0000256" key="5">
    <source>
        <dbReference type="ARBA" id="ARBA00012109"/>
    </source>
</evidence>
<dbReference type="InterPro" id="IPR050476">
    <property type="entry name" value="Insect_CytP450_Detox"/>
</dbReference>
<evidence type="ECO:0000256" key="15">
    <source>
        <dbReference type="PIRSR" id="PIRSR602401-1"/>
    </source>
</evidence>
<organism evidence="18">
    <name type="scientific">Melitaea cinxia</name>
    <name type="common">Glanville fritillary</name>
    <name type="synonym">Papilio cinxia</name>
    <dbReference type="NCBI Taxonomy" id="113334"/>
    <lineage>
        <taxon>Eukaryota</taxon>
        <taxon>Metazoa</taxon>
        <taxon>Ecdysozoa</taxon>
        <taxon>Arthropoda</taxon>
        <taxon>Hexapoda</taxon>
        <taxon>Insecta</taxon>
        <taxon>Pterygota</taxon>
        <taxon>Neoptera</taxon>
        <taxon>Endopterygota</taxon>
        <taxon>Lepidoptera</taxon>
        <taxon>Glossata</taxon>
        <taxon>Ditrysia</taxon>
        <taxon>Papilionoidea</taxon>
        <taxon>Nymphalidae</taxon>
        <taxon>Nymphalinae</taxon>
        <taxon>Melitaea</taxon>
    </lineage>
</organism>
<evidence type="ECO:0000256" key="13">
    <source>
        <dbReference type="ARBA" id="ARBA00023136"/>
    </source>
</evidence>
<keyword evidence="9" id="KW-0492">Microsome</keyword>
<dbReference type="InterPro" id="IPR017972">
    <property type="entry name" value="Cyt_P450_CS"/>
</dbReference>
<evidence type="ECO:0000256" key="12">
    <source>
        <dbReference type="ARBA" id="ARBA00023033"/>
    </source>
</evidence>
<dbReference type="PANTHER" id="PTHR24292">
    <property type="entry name" value="CYTOCHROME P450"/>
    <property type="match status" value="1"/>
</dbReference>
<dbReference type="GO" id="GO:0016712">
    <property type="term" value="F:oxidoreductase activity, acting on paired donors, with incorporation or reduction of molecular oxygen, reduced flavin or flavoprotein as one donor, and incorporation of one atom of oxygen"/>
    <property type="evidence" value="ECO:0007669"/>
    <property type="project" value="UniProtKB-EC"/>
</dbReference>
<keyword evidence="12 16" id="KW-0503">Monooxygenase</keyword>
<keyword evidence="11 15" id="KW-0408">Iron</keyword>
<evidence type="ECO:0000256" key="9">
    <source>
        <dbReference type="ARBA" id="ARBA00022848"/>
    </source>
</evidence>
<protein>
    <recommendedName>
        <fullName evidence="5">unspecific monooxygenase</fullName>
        <ecNumber evidence="5">1.14.14.1</ecNumber>
    </recommendedName>
</protein>
<dbReference type="EC" id="1.14.14.1" evidence="5"/>
<gene>
    <name evidence="18" type="primary">CYP332A33</name>
</gene>
<dbReference type="EMBL" id="BK010508">
    <property type="protein sequence ID" value="DAB41791.1"/>
    <property type="molecule type" value="mRNA"/>
</dbReference>
<keyword evidence="10 16" id="KW-0560">Oxidoreductase</keyword>
<evidence type="ECO:0000256" key="10">
    <source>
        <dbReference type="ARBA" id="ARBA00023002"/>
    </source>
</evidence>
<proteinExistence type="evidence at transcript level"/>
<evidence type="ECO:0000256" key="4">
    <source>
        <dbReference type="ARBA" id="ARBA00010617"/>
    </source>
</evidence>
<dbReference type="PRINTS" id="PR00463">
    <property type="entry name" value="EP450I"/>
</dbReference>
<keyword evidence="17" id="KW-0812">Transmembrane</keyword>
<evidence type="ECO:0000256" key="11">
    <source>
        <dbReference type="ARBA" id="ARBA00023004"/>
    </source>
</evidence>
<evidence type="ECO:0000256" key="16">
    <source>
        <dbReference type="RuleBase" id="RU000461"/>
    </source>
</evidence>
<evidence type="ECO:0000256" key="7">
    <source>
        <dbReference type="ARBA" id="ARBA00022723"/>
    </source>
</evidence>
<evidence type="ECO:0000256" key="17">
    <source>
        <dbReference type="SAM" id="Phobius"/>
    </source>
</evidence>
<dbReference type="AlphaFoldDB" id="A0A2Z6JQP2"/>
<keyword evidence="8" id="KW-0256">Endoplasmic reticulum</keyword>
<dbReference type="GO" id="GO:0005789">
    <property type="term" value="C:endoplasmic reticulum membrane"/>
    <property type="evidence" value="ECO:0007669"/>
    <property type="project" value="UniProtKB-SubCell"/>
</dbReference>
<feature type="binding site" description="axial binding residue" evidence="15">
    <location>
        <position position="451"/>
    </location>
    <ligand>
        <name>heme</name>
        <dbReference type="ChEBI" id="CHEBI:30413"/>
    </ligand>
    <ligandPart>
        <name>Fe</name>
        <dbReference type="ChEBI" id="CHEBI:18248"/>
    </ligandPart>
</feature>
<feature type="transmembrane region" description="Helical" evidence="17">
    <location>
        <begin position="6"/>
        <end position="28"/>
    </location>
</feature>
<evidence type="ECO:0000256" key="14">
    <source>
        <dbReference type="ARBA" id="ARBA00047827"/>
    </source>
</evidence>
<sequence length="504" mass="58733">MGVAENISIFNCLIGLLITSFILICLYLRKIYSYWKDRGIPYEKPIPIIGNLGFIMRRSVWDFCYEIRNRHPRDYFGIFLAWTPVLMVQSPELAKRILSKDFEYFPDRYLYSGFADPLGSLNLFTVKNPLWKKLRYELSPMFTSLKLKSVTELMNENATELVKKIKRDYIDDNKVVNLKELFSMYTSDTVAYSVFGIRVSILNDKPSPLWNITSHMVKWTFWRGFEFSLIFLVPFMATLLRLQFFSAAATEYIKNLFWNVVKERNITKSSKEKDLLNLLIKLKEKLKDSVEPGSPLVDDIILAQAAVFILGSVETSSTTLSYILHELSYHPEVQQKLYNEISEAVKLKEKDVLEYDDLLELKYLTACIYETLRKYASVAYLDRLCINDYKLDDNFTIKKGTPVFINVLAIHYNEKYYPEPEKWLPERFLNKSDSINTDFTFLPFGEGPRFCIGKRYGMMQIRASLAQLLLKYKVEPAVPYNVKTDPHAVIMSPKDGLSVKFVPR</sequence>
<evidence type="ECO:0000256" key="8">
    <source>
        <dbReference type="ARBA" id="ARBA00022824"/>
    </source>
</evidence>
<evidence type="ECO:0000256" key="3">
    <source>
        <dbReference type="ARBA" id="ARBA00004406"/>
    </source>
</evidence>
<comment type="similarity">
    <text evidence="4 16">Belongs to the cytochrome P450 family.</text>
</comment>
<keyword evidence="17" id="KW-1133">Transmembrane helix</keyword>
<keyword evidence="7 15" id="KW-0479">Metal-binding</keyword>
<comment type="catalytic activity">
    <reaction evidence="14">
        <text>an organic molecule + reduced [NADPH--hemoprotein reductase] + O2 = an alcohol + oxidized [NADPH--hemoprotein reductase] + H2O + H(+)</text>
        <dbReference type="Rhea" id="RHEA:17149"/>
        <dbReference type="Rhea" id="RHEA-COMP:11964"/>
        <dbReference type="Rhea" id="RHEA-COMP:11965"/>
        <dbReference type="ChEBI" id="CHEBI:15377"/>
        <dbReference type="ChEBI" id="CHEBI:15378"/>
        <dbReference type="ChEBI" id="CHEBI:15379"/>
        <dbReference type="ChEBI" id="CHEBI:30879"/>
        <dbReference type="ChEBI" id="CHEBI:57618"/>
        <dbReference type="ChEBI" id="CHEBI:58210"/>
        <dbReference type="ChEBI" id="CHEBI:142491"/>
        <dbReference type="EC" id="1.14.14.1"/>
    </reaction>
</comment>
<dbReference type="InterPro" id="IPR001128">
    <property type="entry name" value="Cyt_P450"/>
</dbReference>
<evidence type="ECO:0000256" key="2">
    <source>
        <dbReference type="ARBA" id="ARBA00004174"/>
    </source>
</evidence>
<reference evidence="18" key="1">
    <citation type="journal article" date="2018" name="J. Mol. Evol.">
        <title>Evolution of the Biosynthetic Pathway for Cyanogenic Glucosides in Lepidoptera.</title>
        <authorList>
            <person name="Zagrobelny M."/>
            <person name="Jensen M.K."/>
            <person name="Vogel H."/>
            <person name="Feyereisen R."/>
            <person name="Bak S."/>
        </authorList>
    </citation>
    <scope>NUCLEOTIDE SEQUENCE</scope>
</reference>
<keyword evidence="6 15" id="KW-0349">Heme</keyword>
<dbReference type="Pfam" id="PF00067">
    <property type="entry name" value="p450"/>
    <property type="match status" value="1"/>
</dbReference>
<evidence type="ECO:0000256" key="1">
    <source>
        <dbReference type="ARBA" id="ARBA00001971"/>
    </source>
</evidence>
<dbReference type="Gene3D" id="1.10.630.10">
    <property type="entry name" value="Cytochrome P450"/>
    <property type="match status" value="1"/>
</dbReference>
<comment type="subcellular location">
    <subcellularLocation>
        <location evidence="3">Endoplasmic reticulum membrane</location>
        <topology evidence="3">Peripheral membrane protein</topology>
    </subcellularLocation>
    <subcellularLocation>
        <location evidence="2">Microsome membrane</location>
        <topology evidence="2">Peripheral membrane protein</topology>
    </subcellularLocation>
</comment>
<dbReference type="PANTHER" id="PTHR24292:SF45">
    <property type="entry name" value="CYTOCHROME P450 6G1-RELATED"/>
    <property type="match status" value="1"/>
</dbReference>
<evidence type="ECO:0000256" key="6">
    <source>
        <dbReference type="ARBA" id="ARBA00022617"/>
    </source>
</evidence>
<dbReference type="GO" id="GO:0005506">
    <property type="term" value="F:iron ion binding"/>
    <property type="evidence" value="ECO:0007669"/>
    <property type="project" value="InterPro"/>
</dbReference>
<feature type="transmembrane region" description="Helical" evidence="17">
    <location>
        <begin position="224"/>
        <end position="244"/>
    </location>
</feature>
<comment type="cofactor">
    <cofactor evidence="1 15">
        <name>heme</name>
        <dbReference type="ChEBI" id="CHEBI:30413"/>
    </cofactor>
</comment>
<dbReference type="InterPro" id="IPR036396">
    <property type="entry name" value="Cyt_P450_sf"/>
</dbReference>
<dbReference type="GO" id="GO:0020037">
    <property type="term" value="F:heme binding"/>
    <property type="evidence" value="ECO:0007669"/>
    <property type="project" value="InterPro"/>
</dbReference>
<dbReference type="CDD" id="cd11056">
    <property type="entry name" value="CYP6-like"/>
    <property type="match status" value="1"/>
</dbReference>
<name>A0A2Z6JQP2_MELCN</name>
<evidence type="ECO:0000313" key="18">
    <source>
        <dbReference type="EMBL" id="DAB41791.1"/>
    </source>
</evidence>
<dbReference type="FunFam" id="1.10.630.10:FF:000042">
    <property type="entry name" value="Cytochrome P450"/>
    <property type="match status" value="1"/>
</dbReference>
<accession>A0A2Z6JQP2</accession>
<keyword evidence="13 17" id="KW-0472">Membrane</keyword>
<dbReference type="PRINTS" id="PR00385">
    <property type="entry name" value="P450"/>
</dbReference>